<accession>A0A0W8E4R2</accession>
<dbReference type="AlphaFoldDB" id="A0A0W8E4R2"/>
<protein>
    <submittedName>
        <fullName evidence="2">Uncharacterized protein</fullName>
    </submittedName>
</protein>
<gene>
    <name evidence="2" type="ORF">ASZ90_019053</name>
</gene>
<evidence type="ECO:0000256" key="1">
    <source>
        <dbReference type="SAM" id="MobiDB-lite"/>
    </source>
</evidence>
<feature type="region of interest" description="Disordered" evidence="1">
    <location>
        <begin position="88"/>
        <end position="116"/>
    </location>
</feature>
<name>A0A0W8E4R2_9ZZZZ</name>
<sequence length="163" mass="18529">MYVTYQNRLLVVQKTNEFVQLVDEARSVKDDLEQLLDHVINVSGSIVDDLISEQQSERICHGSQILNTDLVPAMDDIAVSTIEPVKADDEPDYNNRPDLILDPVPLSPRADQSKTAPSFDLQNFHTRVKNLYQRGFTTKEIAQKLDKGQDEVSLIINLLDMQY</sequence>
<proteinExistence type="predicted"/>
<dbReference type="Pfam" id="PF19610">
    <property type="entry name" value="DUF6115"/>
    <property type="match status" value="1"/>
</dbReference>
<comment type="caution">
    <text evidence="2">The sequence shown here is derived from an EMBL/GenBank/DDBJ whole genome shotgun (WGS) entry which is preliminary data.</text>
</comment>
<organism evidence="2">
    <name type="scientific">hydrocarbon metagenome</name>
    <dbReference type="NCBI Taxonomy" id="938273"/>
    <lineage>
        <taxon>unclassified sequences</taxon>
        <taxon>metagenomes</taxon>
        <taxon>ecological metagenomes</taxon>
    </lineage>
</organism>
<reference evidence="2" key="1">
    <citation type="journal article" date="2015" name="Proc. Natl. Acad. Sci. U.S.A.">
        <title>Networks of energetic and metabolic interactions define dynamics in microbial communities.</title>
        <authorList>
            <person name="Embree M."/>
            <person name="Liu J.K."/>
            <person name="Al-Bassam M.M."/>
            <person name="Zengler K."/>
        </authorList>
    </citation>
    <scope>NUCLEOTIDE SEQUENCE</scope>
</reference>
<evidence type="ECO:0000313" key="2">
    <source>
        <dbReference type="EMBL" id="KUG03620.1"/>
    </source>
</evidence>
<dbReference type="InterPro" id="IPR046118">
    <property type="entry name" value="DUF6115"/>
</dbReference>
<dbReference type="EMBL" id="LNQE01001877">
    <property type="protein sequence ID" value="KUG03620.1"/>
    <property type="molecule type" value="Genomic_DNA"/>
</dbReference>